<dbReference type="SMART" id="SM00347">
    <property type="entry name" value="HTH_MARR"/>
    <property type="match status" value="1"/>
</dbReference>
<keyword evidence="3" id="KW-1185">Reference proteome</keyword>
<dbReference type="AlphaFoldDB" id="A0A1N7S3M7"/>
<dbReference type="Pfam" id="PF12802">
    <property type="entry name" value="MarR_2"/>
    <property type="match status" value="1"/>
</dbReference>
<evidence type="ECO:0000313" key="2">
    <source>
        <dbReference type="EMBL" id="SIT41908.1"/>
    </source>
</evidence>
<dbReference type="InterPro" id="IPR039422">
    <property type="entry name" value="MarR/SlyA-like"/>
</dbReference>
<accession>A0A1N7S3M7</accession>
<dbReference type="SUPFAM" id="SSF46785">
    <property type="entry name" value="Winged helix' DNA-binding domain"/>
    <property type="match status" value="1"/>
</dbReference>
<proteinExistence type="predicted"/>
<dbReference type="GO" id="GO:0006950">
    <property type="term" value="P:response to stress"/>
    <property type="evidence" value="ECO:0007669"/>
    <property type="project" value="TreeGrafter"/>
</dbReference>
<reference evidence="2" key="1">
    <citation type="submission" date="2016-12" db="EMBL/GenBank/DDBJ databases">
        <authorList>
            <person name="Moulin L."/>
        </authorList>
    </citation>
    <scope>NUCLEOTIDE SEQUENCE [LARGE SCALE GENOMIC DNA]</scope>
    <source>
        <strain evidence="2">STM 7183</strain>
    </source>
</reference>
<dbReference type="PANTHER" id="PTHR33164:SF105">
    <property type="entry name" value="TRANSCRIPTIONAL REPRESSOR PROTEIN-RELATED"/>
    <property type="match status" value="1"/>
</dbReference>
<dbReference type="EMBL" id="CYGY02000030">
    <property type="protein sequence ID" value="SIT41908.1"/>
    <property type="molecule type" value="Genomic_DNA"/>
</dbReference>
<comment type="caution">
    <text evidence="2">The sequence shown here is derived from an EMBL/GenBank/DDBJ whole genome shotgun (WGS) entry which is preliminary data.</text>
</comment>
<dbReference type="GO" id="GO:0003700">
    <property type="term" value="F:DNA-binding transcription factor activity"/>
    <property type="evidence" value="ECO:0007669"/>
    <property type="project" value="InterPro"/>
</dbReference>
<evidence type="ECO:0000259" key="1">
    <source>
        <dbReference type="PROSITE" id="PS50995"/>
    </source>
</evidence>
<protein>
    <submittedName>
        <fullName evidence="2">MarR family transcriptional regulator</fullName>
    </submittedName>
</protein>
<dbReference type="PANTHER" id="PTHR33164">
    <property type="entry name" value="TRANSCRIPTIONAL REGULATOR, MARR FAMILY"/>
    <property type="match status" value="1"/>
</dbReference>
<dbReference type="Proteomes" id="UP000195569">
    <property type="component" value="Unassembled WGS sequence"/>
</dbReference>
<dbReference type="InterPro" id="IPR000835">
    <property type="entry name" value="HTH_MarR-typ"/>
</dbReference>
<feature type="domain" description="HTH marR-type" evidence="1">
    <location>
        <begin position="30"/>
        <end position="162"/>
    </location>
</feature>
<dbReference type="InterPro" id="IPR036390">
    <property type="entry name" value="WH_DNA-bd_sf"/>
</dbReference>
<dbReference type="PROSITE" id="PS50995">
    <property type="entry name" value="HTH_MARR_2"/>
    <property type="match status" value="1"/>
</dbReference>
<name>A0A1N7S3M7_9BURK</name>
<dbReference type="Gene3D" id="1.10.10.10">
    <property type="entry name" value="Winged helix-like DNA-binding domain superfamily/Winged helix DNA-binding domain"/>
    <property type="match status" value="1"/>
</dbReference>
<evidence type="ECO:0000313" key="3">
    <source>
        <dbReference type="Proteomes" id="UP000195569"/>
    </source>
</evidence>
<sequence length="163" mass="18419">MNFTRTPLRDLTACIRTYRLHFMSKPISHDDCNCFALRQAARYVTQIYERHLGQVGLTAAQFTILAKLARKRGLTMVELADTMVMERTTLVRALKPLQRDGLVVSESSAHDGRTYQFSLSDAGKKTFEQAAIAWRAAQDEFEGKFGRGRAKALRAELFNLTSS</sequence>
<gene>
    <name evidence="2" type="ORF">BN2476_300253</name>
</gene>
<organism evidence="2 3">
    <name type="scientific">Paraburkholderia piptadeniae</name>
    <dbReference type="NCBI Taxonomy" id="1701573"/>
    <lineage>
        <taxon>Bacteria</taxon>
        <taxon>Pseudomonadati</taxon>
        <taxon>Pseudomonadota</taxon>
        <taxon>Betaproteobacteria</taxon>
        <taxon>Burkholderiales</taxon>
        <taxon>Burkholderiaceae</taxon>
        <taxon>Paraburkholderia</taxon>
    </lineage>
</organism>
<dbReference type="InterPro" id="IPR036388">
    <property type="entry name" value="WH-like_DNA-bd_sf"/>
</dbReference>